<organism evidence="2 3">
    <name type="scientific">Astrephomene gubernaculifera</name>
    <dbReference type="NCBI Taxonomy" id="47775"/>
    <lineage>
        <taxon>Eukaryota</taxon>
        <taxon>Viridiplantae</taxon>
        <taxon>Chlorophyta</taxon>
        <taxon>core chlorophytes</taxon>
        <taxon>Chlorophyceae</taxon>
        <taxon>CS clade</taxon>
        <taxon>Chlamydomonadales</taxon>
        <taxon>Astrephomenaceae</taxon>
        <taxon>Astrephomene</taxon>
    </lineage>
</organism>
<dbReference type="Proteomes" id="UP001054857">
    <property type="component" value="Unassembled WGS sequence"/>
</dbReference>
<reference evidence="2 3" key="1">
    <citation type="journal article" date="2021" name="Sci. Rep.">
        <title>Genome sequencing of the multicellular alga Astrephomene provides insights into convergent evolution of germ-soma differentiation.</title>
        <authorList>
            <person name="Yamashita S."/>
            <person name="Yamamoto K."/>
            <person name="Matsuzaki R."/>
            <person name="Suzuki S."/>
            <person name="Yamaguchi H."/>
            <person name="Hirooka S."/>
            <person name="Minakuchi Y."/>
            <person name="Miyagishima S."/>
            <person name="Kawachi M."/>
            <person name="Toyoda A."/>
            <person name="Nozaki H."/>
        </authorList>
    </citation>
    <scope>NUCLEOTIDE SEQUENCE [LARGE SCALE GENOMIC DNA]</scope>
    <source>
        <strain evidence="2 3">NIES-4017</strain>
    </source>
</reference>
<dbReference type="EMBL" id="BMAR01000051">
    <property type="protein sequence ID" value="GFR51527.1"/>
    <property type="molecule type" value="Genomic_DNA"/>
</dbReference>
<proteinExistence type="predicted"/>
<evidence type="ECO:0000313" key="2">
    <source>
        <dbReference type="EMBL" id="GFR51527.1"/>
    </source>
</evidence>
<sequence length="242" mass="24256">MRSFAGLNILWAGLSRVLTGLPQEALQQLLNGHAVQSVLRSLLGYLAAEVRAMVASSVPGEYETRLKVSRFWLQHAARVAQAHPAAAAVCWDELASTAAEVYGHIAACAAAAASAAASAGSSSQHLQAQQHSPQQKTLVQMARDLDSAVACKLTSVLAVVLDAGSAGGGGVAENGNGGGGAAGVSMAAPNMLEARLAKLEALAQQQQAASLPAAATGTAAHAASVVPTGAVLLGLALLQRAA</sequence>
<gene>
    <name evidence="2" type="ORF">Agub_g13943</name>
</gene>
<evidence type="ECO:0000256" key="1">
    <source>
        <dbReference type="SAM" id="SignalP"/>
    </source>
</evidence>
<feature type="chain" id="PRO_5042119707" evidence="1">
    <location>
        <begin position="20"/>
        <end position="242"/>
    </location>
</feature>
<name>A0AAD3E293_9CHLO</name>
<evidence type="ECO:0000313" key="3">
    <source>
        <dbReference type="Proteomes" id="UP001054857"/>
    </source>
</evidence>
<comment type="caution">
    <text evidence="2">The sequence shown here is derived from an EMBL/GenBank/DDBJ whole genome shotgun (WGS) entry which is preliminary data.</text>
</comment>
<protein>
    <submittedName>
        <fullName evidence="2">Uncharacterized protein</fullName>
    </submittedName>
</protein>
<feature type="non-terminal residue" evidence="2">
    <location>
        <position position="242"/>
    </location>
</feature>
<feature type="signal peptide" evidence="1">
    <location>
        <begin position="1"/>
        <end position="19"/>
    </location>
</feature>
<keyword evidence="1" id="KW-0732">Signal</keyword>
<accession>A0AAD3E293</accession>
<dbReference type="AlphaFoldDB" id="A0AAD3E293"/>
<keyword evidence="3" id="KW-1185">Reference proteome</keyword>